<sequence length="150" mass="17159">MRGKHHPLAASCAPPAGDPADRHPGVCPAGESTRDLLVLGTDWGQPLSHTHREPPGFGHQHLDEQWCPLLKWEELGEEWVLEGKSGVRFWNITFETHEKCKWTFQYVGRMGLETRRALEGKQYLLIVAPRPPKKKTHVIEISVWTWLPGW</sequence>
<dbReference type="Proteomes" id="UP000527355">
    <property type="component" value="Unassembled WGS sequence"/>
</dbReference>
<reference evidence="2 3" key="1">
    <citation type="journal article" date="2020" name="Nature">
        <title>Six reference-quality genomes reveal evolution of bat adaptations.</title>
        <authorList>
            <person name="Jebb D."/>
            <person name="Huang Z."/>
            <person name="Pippel M."/>
            <person name="Hughes G.M."/>
            <person name="Lavrichenko K."/>
            <person name="Devanna P."/>
            <person name="Winkler S."/>
            <person name="Jermiin L.S."/>
            <person name="Skirmuntt E.C."/>
            <person name="Katzourakis A."/>
            <person name="Burkitt-Gray L."/>
            <person name="Ray D.A."/>
            <person name="Sullivan K.A.M."/>
            <person name="Roscito J.G."/>
            <person name="Kirilenko B.M."/>
            <person name="Davalos L.M."/>
            <person name="Corthals A.P."/>
            <person name="Power M.L."/>
            <person name="Jones G."/>
            <person name="Ransome R.D."/>
            <person name="Dechmann D.K.N."/>
            <person name="Locatelli A.G."/>
            <person name="Puechmaille S.J."/>
            <person name="Fedrigo O."/>
            <person name="Jarvis E.D."/>
            <person name="Hiller M."/>
            <person name="Vernes S.C."/>
            <person name="Myers E.W."/>
            <person name="Teeling E.C."/>
        </authorList>
    </citation>
    <scope>NUCLEOTIDE SEQUENCE [LARGE SCALE GENOMIC DNA]</scope>
    <source>
        <strain evidence="2">MMyoMyo1</strain>
        <tissue evidence="2">Flight muscle</tissue>
    </source>
</reference>
<evidence type="ECO:0000313" key="2">
    <source>
        <dbReference type="EMBL" id="KAF6324853.1"/>
    </source>
</evidence>
<keyword evidence="3" id="KW-1185">Reference proteome</keyword>
<dbReference type="EMBL" id="JABWUV010000010">
    <property type="protein sequence ID" value="KAF6324853.1"/>
    <property type="molecule type" value="Genomic_DNA"/>
</dbReference>
<gene>
    <name evidence="2" type="ORF">mMyoMyo1_008307</name>
</gene>
<comment type="caution">
    <text evidence="2">The sequence shown here is derived from an EMBL/GenBank/DDBJ whole genome shotgun (WGS) entry which is preliminary data.</text>
</comment>
<accession>A0A7J7VIA9</accession>
<evidence type="ECO:0000313" key="3">
    <source>
        <dbReference type="Proteomes" id="UP000527355"/>
    </source>
</evidence>
<evidence type="ECO:0000256" key="1">
    <source>
        <dbReference type="SAM" id="MobiDB-lite"/>
    </source>
</evidence>
<proteinExistence type="predicted"/>
<organism evidence="2 3">
    <name type="scientific">Myotis myotis</name>
    <name type="common">Greater mouse-eared bat</name>
    <name type="synonym">Vespertilio myotis</name>
    <dbReference type="NCBI Taxonomy" id="51298"/>
    <lineage>
        <taxon>Eukaryota</taxon>
        <taxon>Metazoa</taxon>
        <taxon>Chordata</taxon>
        <taxon>Craniata</taxon>
        <taxon>Vertebrata</taxon>
        <taxon>Euteleostomi</taxon>
        <taxon>Mammalia</taxon>
        <taxon>Eutheria</taxon>
        <taxon>Laurasiatheria</taxon>
        <taxon>Chiroptera</taxon>
        <taxon>Yangochiroptera</taxon>
        <taxon>Vespertilionidae</taxon>
        <taxon>Myotis</taxon>
    </lineage>
</organism>
<protein>
    <submittedName>
        <fullName evidence="2">Uncharacterized protein</fullName>
    </submittedName>
</protein>
<feature type="region of interest" description="Disordered" evidence="1">
    <location>
        <begin position="1"/>
        <end position="27"/>
    </location>
</feature>
<name>A0A7J7VIA9_MYOMY</name>
<dbReference type="AlphaFoldDB" id="A0A7J7VIA9"/>